<organism evidence="1 2">
    <name type="scientific">Paraburkholderia sprentiae WSM5005</name>
    <dbReference type="NCBI Taxonomy" id="754502"/>
    <lineage>
        <taxon>Bacteria</taxon>
        <taxon>Pseudomonadati</taxon>
        <taxon>Pseudomonadota</taxon>
        <taxon>Betaproteobacteria</taxon>
        <taxon>Burkholderiales</taxon>
        <taxon>Burkholderiaceae</taxon>
        <taxon>Paraburkholderia</taxon>
    </lineage>
</organism>
<dbReference type="EMBL" id="CP017563">
    <property type="protein sequence ID" value="APA89747.1"/>
    <property type="molecule type" value="Genomic_DNA"/>
</dbReference>
<keyword evidence="2" id="KW-1185">Reference proteome</keyword>
<dbReference type="KEGG" id="pspw:BJG93_30220"/>
<evidence type="ECO:0000313" key="2">
    <source>
        <dbReference type="Proteomes" id="UP000179860"/>
    </source>
</evidence>
<evidence type="ECO:0000313" key="1">
    <source>
        <dbReference type="EMBL" id="APA89747.1"/>
    </source>
</evidence>
<protein>
    <submittedName>
        <fullName evidence="1">Uncharacterized protein</fullName>
    </submittedName>
</protein>
<geneLocation type="plasmid" evidence="1 2">
    <name>pl1WSM5005</name>
</geneLocation>
<gene>
    <name evidence="1" type="ORF">BJG93_30220</name>
</gene>
<keyword evidence="1" id="KW-0614">Plasmid</keyword>
<sequence length="86" mass="8913">MPNLILEGDSISHGGKIISGSEAGKGPLDVLELRHFTLPTRIFVTVGARVAQKLAQASPPPLPPAAITAAKHAATPLPRGFLAEVE</sequence>
<name>A0A1I9YU54_9BURK</name>
<reference evidence="1" key="1">
    <citation type="submission" date="2016-09" db="EMBL/GenBank/DDBJ databases">
        <title>The Complete Genome of Burkholderia sprentiae wsm5005.</title>
        <authorList>
            <person name="De Meyer S."/>
            <person name="Wang P."/>
            <person name="Terpolilli J."/>
        </authorList>
    </citation>
    <scope>NUCLEOTIDE SEQUENCE [LARGE SCALE GENOMIC DNA]</scope>
    <source>
        <strain evidence="1">WSM5005</strain>
        <plasmid evidence="1">pl1WSM5005</plasmid>
    </source>
</reference>
<accession>A0A1I9YU54</accession>
<dbReference type="RefSeq" id="WP_027194911.1">
    <property type="nucleotide sequence ID" value="NZ_CP017563.2"/>
</dbReference>
<reference evidence="1" key="2">
    <citation type="submission" date="2021-06" db="EMBL/GenBank/DDBJ databases">
        <authorList>
            <person name="Rogers T.H."/>
            <person name="Ramsay J.P."/>
            <person name="Wang P."/>
            <person name="Terpolilli J."/>
        </authorList>
    </citation>
    <scope>NUCLEOTIDE SEQUENCE [LARGE SCALE GENOMIC DNA]</scope>
    <source>
        <strain evidence="1">WSM5005</strain>
        <plasmid evidence="1">pl1WSM5005</plasmid>
    </source>
</reference>
<dbReference type="AlphaFoldDB" id="A0A1I9YU54"/>
<proteinExistence type="predicted"/>
<dbReference type="Proteomes" id="UP000179860">
    <property type="component" value="Plasmid pl1WSM5005"/>
</dbReference>